<dbReference type="InParanoid" id="A0A2K1J6P1"/>
<feature type="domain" description="LOB" evidence="2">
    <location>
        <begin position="2"/>
        <end position="61"/>
    </location>
</feature>
<dbReference type="EnsemblPlants" id="Pp3c16_1150V3.1">
    <property type="protein sequence ID" value="Pp3c16_1150V3.1"/>
    <property type="gene ID" value="Pp3c16_1150"/>
</dbReference>
<dbReference type="EMBL" id="ABEU02000016">
    <property type="protein sequence ID" value="PNR37191.1"/>
    <property type="molecule type" value="Genomic_DNA"/>
</dbReference>
<reference evidence="3 5" key="1">
    <citation type="journal article" date="2008" name="Science">
        <title>The Physcomitrella genome reveals evolutionary insights into the conquest of land by plants.</title>
        <authorList>
            <person name="Rensing S."/>
            <person name="Lang D."/>
            <person name="Zimmer A."/>
            <person name="Terry A."/>
            <person name="Salamov A."/>
            <person name="Shapiro H."/>
            <person name="Nishiyama T."/>
            <person name="Perroud P.-F."/>
            <person name="Lindquist E."/>
            <person name="Kamisugi Y."/>
            <person name="Tanahashi T."/>
            <person name="Sakakibara K."/>
            <person name="Fujita T."/>
            <person name="Oishi K."/>
            <person name="Shin-I T."/>
            <person name="Kuroki Y."/>
            <person name="Toyoda A."/>
            <person name="Suzuki Y."/>
            <person name="Hashimoto A."/>
            <person name="Yamaguchi K."/>
            <person name="Sugano A."/>
            <person name="Kohara Y."/>
            <person name="Fujiyama A."/>
            <person name="Anterola A."/>
            <person name="Aoki S."/>
            <person name="Ashton N."/>
            <person name="Barbazuk W.B."/>
            <person name="Barker E."/>
            <person name="Bennetzen J."/>
            <person name="Bezanilla M."/>
            <person name="Blankenship R."/>
            <person name="Cho S.H."/>
            <person name="Dutcher S."/>
            <person name="Estelle M."/>
            <person name="Fawcett J.A."/>
            <person name="Gundlach H."/>
            <person name="Hanada K."/>
            <person name="Heyl A."/>
            <person name="Hicks K.A."/>
            <person name="Hugh J."/>
            <person name="Lohr M."/>
            <person name="Mayer K."/>
            <person name="Melkozernov A."/>
            <person name="Murata T."/>
            <person name="Nelson D."/>
            <person name="Pils B."/>
            <person name="Prigge M."/>
            <person name="Reiss B."/>
            <person name="Renner T."/>
            <person name="Rombauts S."/>
            <person name="Rushton P."/>
            <person name="Sanderfoot A."/>
            <person name="Schween G."/>
            <person name="Shiu S.-H."/>
            <person name="Stueber K."/>
            <person name="Theodoulou F.L."/>
            <person name="Tu H."/>
            <person name="Van de Peer Y."/>
            <person name="Verrier P.J."/>
            <person name="Waters E."/>
            <person name="Wood A."/>
            <person name="Yang L."/>
            <person name="Cove D."/>
            <person name="Cuming A."/>
            <person name="Hasebe M."/>
            <person name="Lucas S."/>
            <person name="Mishler D.B."/>
            <person name="Reski R."/>
            <person name="Grigoriev I."/>
            <person name="Quatrano R.S."/>
            <person name="Boore J.L."/>
        </authorList>
    </citation>
    <scope>NUCLEOTIDE SEQUENCE [LARGE SCALE GENOMIC DNA]</scope>
    <source>
        <strain evidence="4 5">cv. Gransden 2004</strain>
    </source>
</reference>
<evidence type="ECO:0000313" key="3">
    <source>
        <dbReference type="EMBL" id="PNR37191.1"/>
    </source>
</evidence>
<dbReference type="PaxDb" id="3218-PP1S144_102V6.1"/>
<sequence length="185" mass="20170">MSCNGCRMLRKGCSGYCILRSCLQWMESSKVHGYATVLLAKFFGRAGLMGFISAVTEDQRPVGLLQSGNWQICEAAVDTVLKDDSRRLMSPSSSLPSNLSDSLLYSRAFAMPEKLSLSLAGRVHDPTTVMFPLSLNVSADTTLNPCTINLGHCIARARRAKGRTMSKPDPVTYRVSKGWSWAGAT</sequence>
<gene>
    <name evidence="3" type="ORF">PHYPA_020298</name>
</gene>
<evidence type="ECO:0000259" key="2">
    <source>
        <dbReference type="Pfam" id="PF03195"/>
    </source>
</evidence>
<name>A0A2K1J6P1_PHYPA</name>
<dbReference type="Proteomes" id="UP000006727">
    <property type="component" value="Chromosome 16"/>
</dbReference>
<dbReference type="PANTHER" id="PTHR31304">
    <property type="entry name" value="LOB DOMAIN-CONTAINING PROTEIN 38"/>
    <property type="match status" value="1"/>
</dbReference>
<dbReference type="AlphaFoldDB" id="A0A2K1J6P1"/>
<dbReference type="Pfam" id="PF03195">
    <property type="entry name" value="LOB"/>
    <property type="match status" value="1"/>
</dbReference>
<dbReference type="InterPro" id="IPR004883">
    <property type="entry name" value="LOB"/>
</dbReference>
<proteinExistence type="inferred from homology"/>
<accession>A0A2K1J6P1</accession>
<dbReference type="Gramene" id="Pp3c16_1150V3.1">
    <property type="protein sequence ID" value="Pp3c16_1150V3.1"/>
    <property type="gene ID" value="Pp3c16_1150"/>
</dbReference>
<dbReference type="PANTHER" id="PTHR31304:SF62">
    <property type="entry name" value="LOB DOMAIN-CONTAINING PROTEIN"/>
    <property type="match status" value="1"/>
</dbReference>
<evidence type="ECO:0000313" key="4">
    <source>
        <dbReference type="EnsemblPlants" id="Pp3c16_1150V3.1"/>
    </source>
</evidence>
<reference evidence="4" key="3">
    <citation type="submission" date="2020-12" db="UniProtKB">
        <authorList>
            <consortium name="EnsemblPlants"/>
        </authorList>
    </citation>
    <scope>IDENTIFICATION</scope>
</reference>
<comment type="similarity">
    <text evidence="1">Belongs to the LOB domain-containing protein family.</text>
</comment>
<protein>
    <recommendedName>
        <fullName evidence="2">LOB domain-containing protein</fullName>
    </recommendedName>
</protein>
<keyword evidence="5" id="KW-1185">Reference proteome</keyword>
<evidence type="ECO:0000256" key="1">
    <source>
        <dbReference type="ARBA" id="ARBA00005474"/>
    </source>
</evidence>
<evidence type="ECO:0000313" key="5">
    <source>
        <dbReference type="Proteomes" id="UP000006727"/>
    </source>
</evidence>
<reference evidence="3 5" key="2">
    <citation type="journal article" date="2018" name="Plant J.">
        <title>The Physcomitrella patens chromosome-scale assembly reveals moss genome structure and evolution.</title>
        <authorList>
            <person name="Lang D."/>
            <person name="Ullrich K.K."/>
            <person name="Murat F."/>
            <person name="Fuchs J."/>
            <person name="Jenkins J."/>
            <person name="Haas F.B."/>
            <person name="Piednoel M."/>
            <person name="Gundlach H."/>
            <person name="Van Bel M."/>
            <person name="Meyberg R."/>
            <person name="Vives C."/>
            <person name="Morata J."/>
            <person name="Symeonidi A."/>
            <person name="Hiss M."/>
            <person name="Muchero W."/>
            <person name="Kamisugi Y."/>
            <person name="Saleh O."/>
            <person name="Blanc G."/>
            <person name="Decker E.L."/>
            <person name="van Gessel N."/>
            <person name="Grimwood J."/>
            <person name="Hayes R.D."/>
            <person name="Graham S.W."/>
            <person name="Gunter L.E."/>
            <person name="McDaniel S.F."/>
            <person name="Hoernstein S.N.W."/>
            <person name="Larsson A."/>
            <person name="Li F.W."/>
            <person name="Perroud P.F."/>
            <person name="Phillips J."/>
            <person name="Ranjan P."/>
            <person name="Rokshar D.S."/>
            <person name="Rothfels C.J."/>
            <person name="Schneider L."/>
            <person name="Shu S."/>
            <person name="Stevenson D.W."/>
            <person name="Thummler F."/>
            <person name="Tillich M."/>
            <person name="Villarreal Aguilar J.C."/>
            <person name="Widiez T."/>
            <person name="Wong G.K."/>
            <person name="Wymore A."/>
            <person name="Zhang Y."/>
            <person name="Zimmer A.D."/>
            <person name="Quatrano R.S."/>
            <person name="Mayer K.F.X."/>
            <person name="Goodstein D."/>
            <person name="Casacuberta J.M."/>
            <person name="Vandepoele K."/>
            <person name="Reski R."/>
            <person name="Cuming A.C."/>
            <person name="Tuskan G.A."/>
            <person name="Maumus F."/>
            <person name="Salse J."/>
            <person name="Schmutz J."/>
            <person name="Rensing S.A."/>
        </authorList>
    </citation>
    <scope>NUCLEOTIDE SEQUENCE [LARGE SCALE GENOMIC DNA]</scope>
    <source>
        <strain evidence="4 5">cv. Gransden 2004</strain>
    </source>
</reference>
<organism evidence="3">
    <name type="scientific">Physcomitrium patens</name>
    <name type="common">Spreading-leaved earth moss</name>
    <name type="synonym">Physcomitrella patens</name>
    <dbReference type="NCBI Taxonomy" id="3218"/>
    <lineage>
        <taxon>Eukaryota</taxon>
        <taxon>Viridiplantae</taxon>
        <taxon>Streptophyta</taxon>
        <taxon>Embryophyta</taxon>
        <taxon>Bryophyta</taxon>
        <taxon>Bryophytina</taxon>
        <taxon>Bryopsida</taxon>
        <taxon>Funariidae</taxon>
        <taxon>Funariales</taxon>
        <taxon>Funariaceae</taxon>
        <taxon>Physcomitrium</taxon>
    </lineage>
</organism>